<keyword evidence="2 6" id="KW-0812">Transmembrane</keyword>
<dbReference type="OrthoDB" id="3370990at2"/>
<comment type="subcellular location">
    <subcellularLocation>
        <location evidence="1">Membrane</location>
        <topology evidence="1">Multi-pass membrane protein</topology>
    </subcellularLocation>
</comment>
<dbReference type="InterPro" id="IPR047817">
    <property type="entry name" value="ABC2_TM_bact-type"/>
</dbReference>
<dbReference type="PANTHER" id="PTHR43027">
    <property type="entry name" value="DOXORUBICIN RESISTANCE ABC TRANSPORTER PERMEASE PROTEIN DRRC-RELATED"/>
    <property type="match status" value="1"/>
</dbReference>
<dbReference type="STRING" id="446468.Ndas_1755"/>
<reference evidence="8 9" key="1">
    <citation type="journal article" date="2010" name="Stand. Genomic Sci.">
        <title>Complete genome sequence of Nocardiopsis dassonvillei type strain (IMRU 509).</title>
        <authorList>
            <person name="Sun H."/>
            <person name="Lapidus A."/>
            <person name="Nolan M."/>
            <person name="Lucas S."/>
            <person name="Del Rio T.G."/>
            <person name="Tice H."/>
            <person name="Cheng J.F."/>
            <person name="Tapia R."/>
            <person name="Han C."/>
            <person name="Goodwin L."/>
            <person name="Pitluck S."/>
            <person name="Pagani I."/>
            <person name="Ivanova N."/>
            <person name="Mavromatis K."/>
            <person name="Mikhailova N."/>
            <person name="Pati A."/>
            <person name="Chen A."/>
            <person name="Palaniappan K."/>
            <person name="Land M."/>
            <person name="Hauser L."/>
            <person name="Chang Y.J."/>
            <person name="Jeffries C.D."/>
            <person name="Djao O.D."/>
            <person name="Rohde M."/>
            <person name="Sikorski J."/>
            <person name="Goker M."/>
            <person name="Woyke T."/>
            <person name="Bristow J."/>
            <person name="Eisen J.A."/>
            <person name="Markowitz V."/>
            <person name="Hugenholtz P."/>
            <person name="Kyrpides N.C."/>
            <person name="Klenk H.P."/>
        </authorList>
    </citation>
    <scope>NUCLEOTIDE SEQUENCE [LARGE SCALE GENOMIC DNA]</scope>
    <source>
        <strain evidence="9">ATCC 23218 / DSM 43111 / CIP 107115 / JCM 7437 / KCTC 9190 / NBRC 14626 / NCTC 10488 / NRRL B-5397 / IMRU 509</strain>
    </source>
</reference>
<keyword evidence="3 6" id="KW-1133">Transmembrane helix</keyword>
<keyword evidence="9" id="KW-1185">Reference proteome</keyword>
<keyword evidence="5" id="KW-0046">Antibiotic resistance</keyword>
<dbReference type="GO" id="GO:0140359">
    <property type="term" value="F:ABC-type transporter activity"/>
    <property type="evidence" value="ECO:0007669"/>
    <property type="project" value="InterPro"/>
</dbReference>
<proteinExistence type="predicted"/>
<evidence type="ECO:0000259" key="7">
    <source>
        <dbReference type="PROSITE" id="PS51012"/>
    </source>
</evidence>
<feature type="transmembrane region" description="Helical" evidence="6">
    <location>
        <begin position="35"/>
        <end position="56"/>
    </location>
</feature>
<organism evidence="8 9">
    <name type="scientific">Nocardiopsis dassonvillei (strain ATCC 23218 / DSM 43111 / CIP 107115 / JCM 7437 / KCTC 9190 / NBRC 14626 / NCTC 10488 / NRRL B-5397 / IMRU 509)</name>
    <name type="common">Actinomadura dassonvillei</name>
    <dbReference type="NCBI Taxonomy" id="446468"/>
    <lineage>
        <taxon>Bacteria</taxon>
        <taxon>Bacillati</taxon>
        <taxon>Actinomycetota</taxon>
        <taxon>Actinomycetes</taxon>
        <taxon>Streptosporangiales</taxon>
        <taxon>Nocardiopsidaceae</taxon>
        <taxon>Nocardiopsis</taxon>
    </lineage>
</organism>
<sequence length="264" mass="27050">MSAPPTAAATERGLGNLLAQGAATAGRNIRARADAGALVTLGVFPAVFVFGFLLLFGRLLGQQGVDYAQFLPPAIIVQWMFSVANSAAPMLAADRRDGLIARYRSMPVNRGALLVGRFLADTVWALVSVAVILLCGFVAGFRFGGGVPAALGFVALAVLFGLVLTAGTSAVGLASRDPESVSAVLNLVYLPLLMLSTAFVPAEAFPGWLEPVIAASPVSVVIDALRALATGEGVAGAVAPALVWTAALGAVFSWAAVRSFRKAV</sequence>
<dbReference type="RefSeq" id="WP_013152790.1">
    <property type="nucleotide sequence ID" value="NC_014210.1"/>
</dbReference>
<dbReference type="eggNOG" id="COG0842">
    <property type="taxonomic scope" value="Bacteria"/>
</dbReference>
<dbReference type="GeneID" id="91484355"/>
<accession>D7B5B6</accession>
<feature type="transmembrane region" description="Helical" evidence="6">
    <location>
        <begin position="114"/>
        <end position="141"/>
    </location>
</feature>
<evidence type="ECO:0000256" key="5">
    <source>
        <dbReference type="ARBA" id="ARBA00023251"/>
    </source>
</evidence>
<dbReference type="EMBL" id="CP002040">
    <property type="protein sequence ID" value="ADH67183.1"/>
    <property type="molecule type" value="Genomic_DNA"/>
</dbReference>
<evidence type="ECO:0000313" key="8">
    <source>
        <dbReference type="EMBL" id="ADH67183.1"/>
    </source>
</evidence>
<dbReference type="KEGG" id="nda:Ndas_1755"/>
<dbReference type="Pfam" id="PF12698">
    <property type="entry name" value="ABC2_membrane_3"/>
    <property type="match status" value="1"/>
</dbReference>
<feature type="transmembrane region" description="Helical" evidence="6">
    <location>
        <begin position="147"/>
        <end position="171"/>
    </location>
</feature>
<dbReference type="PANTHER" id="PTHR43027:SF1">
    <property type="entry name" value="DOXORUBICIN RESISTANCE ABC TRANSPORTER PERMEASE PROTEIN DRRC-RELATED"/>
    <property type="match status" value="1"/>
</dbReference>
<dbReference type="AlphaFoldDB" id="D7B5B6"/>
<dbReference type="Proteomes" id="UP000002219">
    <property type="component" value="Chromosome 1"/>
</dbReference>
<evidence type="ECO:0000256" key="4">
    <source>
        <dbReference type="ARBA" id="ARBA00023136"/>
    </source>
</evidence>
<evidence type="ECO:0000256" key="2">
    <source>
        <dbReference type="ARBA" id="ARBA00022692"/>
    </source>
</evidence>
<evidence type="ECO:0000313" key="9">
    <source>
        <dbReference type="Proteomes" id="UP000002219"/>
    </source>
</evidence>
<keyword evidence="4 6" id="KW-0472">Membrane</keyword>
<dbReference type="InterPro" id="IPR013525">
    <property type="entry name" value="ABC2_TM"/>
</dbReference>
<dbReference type="PROSITE" id="PS51012">
    <property type="entry name" value="ABC_TM2"/>
    <property type="match status" value="1"/>
</dbReference>
<feature type="transmembrane region" description="Helical" evidence="6">
    <location>
        <begin position="76"/>
        <end position="93"/>
    </location>
</feature>
<dbReference type="PIRSF" id="PIRSF006648">
    <property type="entry name" value="DrrB"/>
    <property type="match status" value="1"/>
</dbReference>
<dbReference type="InterPro" id="IPR000412">
    <property type="entry name" value="ABC_2_transport"/>
</dbReference>
<feature type="transmembrane region" description="Helical" evidence="6">
    <location>
        <begin position="183"/>
        <end position="202"/>
    </location>
</feature>
<dbReference type="GO" id="GO:0043190">
    <property type="term" value="C:ATP-binding cassette (ABC) transporter complex"/>
    <property type="evidence" value="ECO:0007669"/>
    <property type="project" value="InterPro"/>
</dbReference>
<feature type="domain" description="ABC transmembrane type-2" evidence="7">
    <location>
        <begin position="36"/>
        <end position="263"/>
    </location>
</feature>
<dbReference type="GO" id="GO:0046677">
    <property type="term" value="P:response to antibiotic"/>
    <property type="evidence" value="ECO:0007669"/>
    <property type="project" value="UniProtKB-KW"/>
</dbReference>
<feature type="transmembrane region" description="Helical" evidence="6">
    <location>
        <begin position="234"/>
        <end position="257"/>
    </location>
</feature>
<evidence type="ECO:0000256" key="1">
    <source>
        <dbReference type="ARBA" id="ARBA00004141"/>
    </source>
</evidence>
<protein>
    <submittedName>
        <fullName evidence="8">ABC-2 type transporter</fullName>
    </submittedName>
</protein>
<dbReference type="InterPro" id="IPR052902">
    <property type="entry name" value="ABC-2_transporter"/>
</dbReference>
<evidence type="ECO:0000256" key="3">
    <source>
        <dbReference type="ARBA" id="ARBA00022989"/>
    </source>
</evidence>
<dbReference type="HOGENOM" id="CLU_039483_2_0_11"/>
<evidence type="ECO:0000256" key="6">
    <source>
        <dbReference type="SAM" id="Phobius"/>
    </source>
</evidence>
<name>D7B5B6_NOCDD</name>
<gene>
    <name evidence="8" type="ordered locus">Ndas_1755</name>
</gene>